<dbReference type="Gene3D" id="1.10.260.40">
    <property type="entry name" value="lambda repressor-like DNA-binding domains"/>
    <property type="match status" value="1"/>
</dbReference>
<sequence>MSELFDAIDALIAGQSPLPPPAERERLRKAHGLTQEQVAKALKVRRPTVVSWESGKTEPRPPQREAYARLLEKLADLYPPAPDVSSSADPSAAPDLSTAPSASPSAPDQSATPSARPAPDPSALSDAAPVVPAPADSAAPDQSAPPAPAPALPHQPVERRERMEGVERTGRKAAPRHQPATGAVPHPAPASPASPVAPVAPDERFAHGPLGVLDGDGALYCVGGLVLDCPATTLPALVAWTLTEGKLGAPRLHPSGKDSDPLIVLTAAAADRLGLPERLEDRRGLRLPQDHPAVKQLTRAKWQLTRRGFGPWARIYRPAEHGRRQCVQLAVLPWGALDARSWGDADRLPPADLARVLGVYASRVITPRGSTAVCGLETMTALRPATRAVRDETGAWVSGPMPGSLTESVDPAPVEAPEEHPVVAARYPRGHQRTPGEVLDEEAFDWIRDPQLLTDAECARSHAVGIDVNTAFLAAANRLTVGLGAPVHRTRPVFDRKTPGSWLVDLSGIELDPRLPSPFTPHGARPEGPAWYATPTVAYAAELIDAYRLPVAVEPLEAWLRPGSSPYLDPWYKQLAEAYKATMADLGVTSGLSEADFLAVMETHKRNDPQLAAVLSAIKSTVKGGIGKLRERPQGAGYRPGERWPALERPTWRPDIRAAVISTARVNMHRKVLKTALATQRTPAPTGRVTLDDDALIPIALLSDCAVYLSDGPSPLDVLPHTPEGKPAPGSFRLGVSPGMVKHEGTRELLWAVRLLDEGHNPARHIKGDDTDSGE</sequence>
<evidence type="ECO:0000256" key="1">
    <source>
        <dbReference type="ARBA" id="ARBA00023015"/>
    </source>
</evidence>
<evidence type="ECO:0000313" key="6">
    <source>
        <dbReference type="EMBL" id="MQS34788.1"/>
    </source>
</evidence>
<keyword evidence="2" id="KW-0238">DNA-binding</keyword>
<dbReference type="PANTHER" id="PTHR36511">
    <property type="entry name" value="MERR FAMILY BACTERIAL REGULATORY PROTEIN"/>
    <property type="match status" value="1"/>
</dbReference>
<dbReference type="PANTHER" id="PTHR36511:SF3">
    <property type="entry name" value="ANTITOXIN HIGA-2"/>
    <property type="match status" value="1"/>
</dbReference>
<comment type="caution">
    <text evidence="6">The sequence shown here is derived from an EMBL/GenBank/DDBJ whole genome shotgun (WGS) entry which is preliminary data.</text>
</comment>
<gene>
    <name evidence="6" type="ORF">FFZ77_03880</name>
</gene>
<dbReference type="InterPro" id="IPR001387">
    <property type="entry name" value="Cro/C1-type_HTH"/>
</dbReference>
<dbReference type="RefSeq" id="WP_153480997.1">
    <property type="nucleotide sequence ID" value="NZ_VDEQ01000034.1"/>
</dbReference>
<keyword evidence="1" id="KW-0805">Transcription regulation</keyword>
<feature type="compositionally biased region" description="Basic and acidic residues" evidence="4">
    <location>
        <begin position="156"/>
        <end position="170"/>
    </location>
</feature>
<dbReference type="EMBL" id="VDEQ01000034">
    <property type="protein sequence ID" value="MQS34788.1"/>
    <property type="molecule type" value="Genomic_DNA"/>
</dbReference>
<dbReference type="InterPro" id="IPR052359">
    <property type="entry name" value="HTH-type_reg/antitoxin"/>
</dbReference>
<name>A0ABW9NNB0_9ACTN</name>
<evidence type="ECO:0000256" key="4">
    <source>
        <dbReference type="SAM" id="MobiDB-lite"/>
    </source>
</evidence>
<dbReference type="NCBIfam" id="NF047542">
    <property type="entry name" value="telomere_Tap"/>
    <property type="match status" value="1"/>
</dbReference>
<dbReference type="CDD" id="cd00093">
    <property type="entry name" value="HTH_XRE"/>
    <property type="match status" value="1"/>
</dbReference>
<feature type="region of interest" description="Disordered" evidence="4">
    <location>
        <begin position="394"/>
        <end position="413"/>
    </location>
</feature>
<dbReference type="SMART" id="SM00530">
    <property type="entry name" value="HTH_XRE"/>
    <property type="match status" value="1"/>
</dbReference>
<dbReference type="Proteomes" id="UP000460558">
    <property type="component" value="Unassembled WGS sequence"/>
</dbReference>
<dbReference type="PROSITE" id="PS50943">
    <property type="entry name" value="HTH_CROC1"/>
    <property type="match status" value="1"/>
</dbReference>
<feature type="region of interest" description="Disordered" evidence="4">
    <location>
        <begin position="78"/>
        <end position="201"/>
    </location>
</feature>
<feature type="compositionally biased region" description="Pro residues" evidence="4">
    <location>
        <begin position="143"/>
        <end position="153"/>
    </location>
</feature>
<evidence type="ECO:0000256" key="3">
    <source>
        <dbReference type="ARBA" id="ARBA00023163"/>
    </source>
</evidence>
<evidence type="ECO:0000256" key="2">
    <source>
        <dbReference type="ARBA" id="ARBA00023125"/>
    </source>
</evidence>
<protein>
    <submittedName>
        <fullName evidence="6">Helix-turn-helix domain-containing protein</fullName>
    </submittedName>
</protein>
<reference evidence="6 7" key="1">
    <citation type="submission" date="2019-06" db="EMBL/GenBank/DDBJ databases">
        <title>Comparative genomics and metabolomics analyses of clavulanic acid producing Streptomyces species provides insight into specialized metabolism and evolution of beta-lactam biosynthetic gene clusters.</title>
        <authorList>
            <person name="Moore M.A."/>
            <person name="Cruz-Morales P."/>
            <person name="Barona Gomez F."/>
            <person name="Kapil T."/>
        </authorList>
    </citation>
    <scope>NUCLEOTIDE SEQUENCE [LARGE SCALE GENOMIC DNA]</scope>
    <source>
        <strain evidence="6 7">T-272</strain>
    </source>
</reference>
<keyword evidence="7" id="KW-1185">Reference proteome</keyword>
<dbReference type="InterPro" id="IPR010982">
    <property type="entry name" value="Lambda_DNA-bd_dom_sf"/>
</dbReference>
<proteinExistence type="predicted"/>
<dbReference type="SUPFAM" id="SSF47413">
    <property type="entry name" value="lambda repressor-like DNA-binding domains"/>
    <property type="match status" value="1"/>
</dbReference>
<feature type="compositionally biased region" description="Low complexity" evidence="4">
    <location>
        <begin position="83"/>
        <end position="142"/>
    </location>
</feature>
<organism evidence="6 7">
    <name type="scientific">Streptomyces katsurahamanus</name>
    <dbReference type="NCBI Taxonomy" id="2577098"/>
    <lineage>
        <taxon>Bacteria</taxon>
        <taxon>Bacillati</taxon>
        <taxon>Actinomycetota</taxon>
        <taxon>Actinomycetes</taxon>
        <taxon>Kitasatosporales</taxon>
        <taxon>Streptomycetaceae</taxon>
        <taxon>Streptomyces</taxon>
    </lineage>
</organism>
<keyword evidence="3" id="KW-0804">Transcription</keyword>
<evidence type="ECO:0000259" key="5">
    <source>
        <dbReference type="PROSITE" id="PS50943"/>
    </source>
</evidence>
<dbReference type="Pfam" id="PF01381">
    <property type="entry name" value="HTH_3"/>
    <property type="match status" value="1"/>
</dbReference>
<evidence type="ECO:0000313" key="7">
    <source>
        <dbReference type="Proteomes" id="UP000460558"/>
    </source>
</evidence>
<feature type="domain" description="HTH cro/C1-type" evidence="5">
    <location>
        <begin position="26"/>
        <end position="77"/>
    </location>
</feature>
<accession>A0ABW9NNB0</accession>